<evidence type="ECO:0000313" key="4">
    <source>
        <dbReference type="Proteomes" id="UP000183002"/>
    </source>
</evidence>
<dbReference type="Gene3D" id="3.40.50.410">
    <property type="entry name" value="von Willebrand factor, type A domain"/>
    <property type="match status" value="1"/>
</dbReference>
<dbReference type="RefSeq" id="WP_050518453.1">
    <property type="nucleotide sequence ID" value="NZ_FOCO01000006.1"/>
</dbReference>
<sequence>MRHILPLTLLLAAPAQACETALLLAIDVSGSIDRGEYMLQISGLHDALRDPEIAEILIRDQVALSVMQWSGTNRQSMVMPWQRILSPDALNRFATTAQTLPRAFDGSDTAVGDAVTYALQQFAQVSDCKRHIIDISGDGPENAGTNVARARTAATTQGVQINAIAIEDMGLSAPTTSFYKNWVITRDAFVMTARGLDDYPRTLRAKILRELIKPTG</sequence>
<dbReference type="InterPro" id="IPR036465">
    <property type="entry name" value="vWFA_dom_sf"/>
</dbReference>
<dbReference type="SUPFAM" id="SSF53300">
    <property type="entry name" value="vWA-like"/>
    <property type="match status" value="1"/>
</dbReference>
<keyword evidence="4" id="KW-1185">Reference proteome</keyword>
<dbReference type="InterPro" id="IPR002035">
    <property type="entry name" value="VWF_A"/>
</dbReference>
<reference evidence="3 4" key="1">
    <citation type="submission" date="2016-10" db="EMBL/GenBank/DDBJ databases">
        <authorList>
            <person name="de Groot N.N."/>
        </authorList>
    </citation>
    <scope>NUCLEOTIDE SEQUENCE [LARGE SCALE GENOMIC DNA]</scope>
    <source>
        <strain evidence="3 4">CGMCC 1.10836</strain>
    </source>
</reference>
<evidence type="ECO:0000313" key="3">
    <source>
        <dbReference type="EMBL" id="SEN01220.1"/>
    </source>
</evidence>
<dbReference type="STRING" id="1077947.SAMN05216227_100640"/>
<evidence type="ECO:0000256" key="1">
    <source>
        <dbReference type="SAM" id="SignalP"/>
    </source>
</evidence>
<protein>
    <submittedName>
        <fullName evidence="3">Ca-activated chloride channel family protein</fullName>
    </submittedName>
</protein>
<name>A0A1H8D1P5_9RHOB</name>
<dbReference type="Proteomes" id="UP000183002">
    <property type="component" value="Unassembled WGS sequence"/>
</dbReference>
<gene>
    <name evidence="3" type="ORF">SAMN05216227_100640</name>
</gene>
<dbReference type="OrthoDB" id="9792179at2"/>
<dbReference type="Pfam" id="PF06707">
    <property type="entry name" value="DUF1194"/>
    <property type="match status" value="1"/>
</dbReference>
<proteinExistence type="predicted"/>
<dbReference type="InterPro" id="IPR010607">
    <property type="entry name" value="DUF1194"/>
</dbReference>
<dbReference type="AlphaFoldDB" id="A0A1H8D1P5"/>
<accession>A0A1H8D1P5</accession>
<dbReference type="PROSITE" id="PS50234">
    <property type="entry name" value="VWFA"/>
    <property type="match status" value="1"/>
</dbReference>
<dbReference type="EMBL" id="FOCO01000006">
    <property type="protein sequence ID" value="SEN01220.1"/>
    <property type="molecule type" value="Genomic_DNA"/>
</dbReference>
<keyword evidence="1" id="KW-0732">Signal</keyword>
<feature type="signal peptide" evidence="1">
    <location>
        <begin position="1"/>
        <end position="17"/>
    </location>
</feature>
<dbReference type="CDD" id="cd00198">
    <property type="entry name" value="vWFA"/>
    <property type="match status" value="1"/>
</dbReference>
<organism evidence="3 4">
    <name type="scientific">Pseudorhodobacter antarcticus</name>
    <dbReference type="NCBI Taxonomy" id="1077947"/>
    <lineage>
        <taxon>Bacteria</taxon>
        <taxon>Pseudomonadati</taxon>
        <taxon>Pseudomonadota</taxon>
        <taxon>Alphaproteobacteria</taxon>
        <taxon>Rhodobacterales</taxon>
        <taxon>Paracoccaceae</taxon>
        <taxon>Pseudorhodobacter</taxon>
    </lineage>
</organism>
<evidence type="ECO:0000259" key="2">
    <source>
        <dbReference type="PROSITE" id="PS50234"/>
    </source>
</evidence>
<feature type="chain" id="PRO_5010285710" evidence="1">
    <location>
        <begin position="18"/>
        <end position="216"/>
    </location>
</feature>
<feature type="domain" description="VWFA" evidence="2">
    <location>
        <begin position="21"/>
        <end position="211"/>
    </location>
</feature>